<dbReference type="AlphaFoldDB" id="A0A0N8GQK3"/>
<sequence length="280" mass="31581">MMMSPDYIVDVSEADFEYEVLAYSQNIPVVVDFWAAWCRPCRDLGALLVRLAGEAQGRFRLARVNVDENPNLALRYGVRSLPTVKAFVNGQVVAEFVGAIPEARLREFLERLQPPSPTALKLEKAESLLTDGEWAEAETLFREVLGEEGEDPRALLGLVKSLLAQGKGYEALAILEAFPASREFTRAMLLKPYAHALVELRQHRVDEEEDELAAAYWNAIRLASRGNILAALDGLLDILRQDKRYRDDQARQVVLSLLEILGEENPLTRQYRNELALILF</sequence>
<dbReference type="SUPFAM" id="SSF52833">
    <property type="entry name" value="Thioredoxin-like"/>
    <property type="match status" value="1"/>
</dbReference>
<dbReference type="GO" id="GO:0015035">
    <property type="term" value="F:protein-disulfide reductase activity"/>
    <property type="evidence" value="ECO:0007669"/>
    <property type="project" value="TreeGrafter"/>
</dbReference>
<evidence type="ECO:0000313" key="4">
    <source>
        <dbReference type="EMBL" id="KPL83938.1"/>
    </source>
</evidence>
<dbReference type="Proteomes" id="UP000050544">
    <property type="component" value="Unassembled WGS sequence"/>
</dbReference>
<dbReference type="InterPro" id="IPR036249">
    <property type="entry name" value="Thioredoxin-like_sf"/>
</dbReference>
<organism evidence="4 5">
    <name type="scientific">Thermanaerothrix daxensis</name>
    <dbReference type="NCBI Taxonomy" id="869279"/>
    <lineage>
        <taxon>Bacteria</taxon>
        <taxon>Bacillati</taxon>
        <taxon>Chloroflexota</taxon>
        <taxon>Anaerolineae</taxon>
        <taxon>Anaerolineales</taxon>
        <taxon>Anaerolineaceae</taxon>
        <taxon>Thermanaerothrix</taxon>
    </lineage>
</organism>
<name>A0A0N8GQK3_9CHLR</name>
<evidence type="ECO:0000256" key="2">
    <source>
        <dbReference type="ARBA" id="ARBA00023284"/>
    </source>
</evidence>
<accession>A0A0N8GQK3</accession>
<dbReference type="PATRIC" id="fig|869279.4.peg.326"/>
<dbReference type="InterPro" id="IPR013766">
    <property type="entry name" value="Thioredoxin_domain"/>
</dbReference>
<dbReference type="OrthoDB" id="9790390at2"/>
<dbReference type="Pfam" id="PF14559">
    <property type="entry name" value="TPR_19"/>
    <property type="match status" value="1"/>
</dbReference>
<comment type="caution">
    <text evidence="4">The sequence shown here is derived from an EMBL/GenBank/DDBJ whole genome shotgun (WGS) entry which is preliminary data.</text>
</comment>
<dbReference type="Gene3D" id="1.25.40.10">
    <property type="entry name" value="Tetratricopeptide repeat domain"/>
    <property type="match status" value="2"/>
</dbReference>
<dbReference type="GO" id="GO:0005737">
    <property type="term" value="C:cytoplasm"/>
    <property type="evidence" value="ECO:0007669"/>
    <property type="project" value="TreeGrafter"/>
</dbReference>
<reference evidence="4 5" key="1">
    <citation type="submission" date="2015-07" db="EMBL/GenBank/DDBJ databases">
        <title>Whole genome sequence of Thermanaerothrix daxensis DSM 23592.</title>
        <authorList>
            <person name="Hemp J."/>
            <person name="Ward L.M."/>
            <person name="Pace L.A."/>
            <person name="Fischer W.W."/>
        </authorList>
    </citation>
    <scope>NUCLEOTIDE SEQUENCE [LARGE SCALE GENOMIC DNA]</scope>
    <source>
        <strain evidence="4 5">GNS-1</strain>
    </source>
</reference>
<gene>
    <name evidence="4" type="ORF">SE15_01630</name>
</gene>
<comment type="similarity">
    <text evidence="1">Belongs to the thioredoxin family.</text>
</comment>
<keyword evidence="5" id="KW-1185">Reference proteome</keyword>
<feature type="domain" description="Thioredoxin" evidence="3">
    <location>
        <begin position="1"/>
        <end position="114"/>
    </location>
</feature>
<evidence type="ECO:0000256" key="1">
    <source>
        <dbReference type="ARBA" id="ARBA00008987"/>
    </source>
</evidence>
<evidence type="ECO:0000313" key="5">
    <source>
        <dbReference type="Proteomes" id="UP000050544"/>
    </source>
</evidence>
<dbReference type="STRING" id="869279.SE15_01630"/>
<proteinExistence type="inferred from homology"/>
<dbReference type="Pfam" id="PF00085">
    <property type="entry name" value="Thioredoxin"/>
    <property type="match status" value="1"/>
</dbReference>
<dbReference type="GO" id="GO:0006950">
    <property type="term" value="P:response to stress"/>
    <property type="evidence" value="ECO:0007669"/>
    <property type="project" value="UniProtKB-ARBA"/>
</dbReference>
<dbReference type="PROSITE" id="PS51352">
    <property type="entry name" value="THIOREDOXIN_2"/>
    <property type="match status" value="1"/>
</dbReference>
<keyword evidence="2" id="KW-0676">Redox-active center</keyword>
<dbReference type="PANTHER" id="PTHR45663:SF11">
    <property type="entry name" value="GEO12009P1"/>
    <property type="match status" value="1"/>
</dbReference>
<dbReference type="EMBL" id="LGKO01000002">
    <property type="protein sequence ID" value="KPL83938.1"/>
    <property type="molecule type" value="Genomic_DNA"/>
</dbReference>
<evidence type="ECO:0000259" key="3">
    <source>
        <dbReference type="PROSITE" id="PS51352"/>
    </source>
</evidence>
<dbReference type="InterPro" id="IPR011990">
    <property type="entry name" value="TPR-like_helical_dom_sf"/>
</dbReference>
<protein>
    <recommendedName>
        <fullName evidence="3">Thioredoxin domain-containing protein</fullName>
    </recommendedName>
</protein>
<dbReference type="Pfam" id="PF14561">
    <property type="entry name" value="TPR_20"/>
    <property type="match status" value="1"/>
</dbReference>
<dbReference type="RefSeq" id="WP_054520355.1">
    <property type="nucleotide sequence ID" value="NZ_LGKO01000002.1"/>
</dbReference>
<dbReference type="SUPFAM" id="SSF48452">
    <property type="entry name" value="TPR-like"/>
    <property type="match status" value="1"/>
</dbReference>
<dbReference type="Gene3D" id="3.40.30.10">
    <property type="entry name" value="Glutaredoxin"/>
    <property type="match status" value="1"/>
</dbReference>
<dbReference type="CDD" id="cd02947">
    <property type="entry name" value="TRX_family"/>
    <property type="match status" value="1"/>
</dbReference>
<dbReference type="PANTHER" id="PTHR45663">
    <property type="entry name" value="GEO12009P1"/>
    <property type="match status" value="1"/>
</dbReference>